<dbReference type="CDD" id="cd00077">
    <property type="entry name" value="HDc"/>
    <property type="match status" value="1"/>
</dbReference>
<dbReference type="InterPro" id="IPR006674">
    <property type="entry name" value="HD_domain"/>
</dbReference>
<dbReference type="PANTHER" id="PTHR11373:SF41">
    <property type="entry name" value="METAL-DEPENDENT PHOSPHOHYDROLASE"/>
    <property type="match status" value="1"/>
</dbReference>
<evidence type="ECO:0000313" key="3">
    <source>
        <dbReference type="Proteomes" id="UP000177626"/>
    </source>
</evidence>
<dbReference type="InterPro" id="IPR003607">
    <property type="entry name" value="HD/PDEase_dom"/>
</dbReference>
<evidence type="ECO:0000259" key="1">
    <source>
        <dbReference type="PROSITE" id="PS51831"/>
    </source>
</evidence>
<dbReference type="PANTHER" id="PTHR11373">
    <property type="entry name" value="DEOXYNUCLEOSIDE TRIPHOSPHATE TRIPHOSPHOHYDROLASE"/>
    <property type="match status" value="1"/>
</dbReference>
<dbReference type="GO" id="GO:0006203">
    <property type="term" value="P:dGTP catabolic process"/>
    <property type="evidence" value="ECO:0007669"/>
    <property type="project" value="TreeGrafter"/>
</dbReference>
<reference evidence="2 3" key="1">
    <citation type="journal article" date="2016" name="Nat. Commun.">
        <title>Thousands of microbial genomes shed light on interconnected biogeochemical processes in an aquifer system.</title>
        <authorList>
            <person name="Anantharaman K."/>
            <person name="Brown C.T."/>
            <person name="Hug L.A."/>
            <person name="Sharon I."/>
            <person name="Castelle C.J."/>
            <person name="Probst A.J."/>
            <person name="Thomas B.C."/>
            <person name="Singh A."/>
            <person name="Wilkins M.J."/>
            <person name="Karaoz U."/>
            <person name="Brodie E.L."/>
            <person name="Williams K.H."/>
            <person name="Hubbard S.S."/>
            <person name="Banfield J.F."/>
        </authorList>
    </citation>
    <scope>NUCLEOTIDE SEQUENCE [LARGE SCALE GENOMIC DNA]</scope>
</reference>
<comment type="caution">
    <text evidence="2">The sequence shown here is derived from an EMBL/GenBank/DDBJ whole genome shotgun (WGS) entry which is preliminary data.</text>
</comment>
<dbReference type="SMART" id="SM00471">
    <property type="entry name" value="HDc"/>
    <property type="match status" value="1"/>
</dbReference>
<gene>
    <name evidence="2" type="ORF">A2406_00215</name>
</gene>
<name>A0A1G2BXY8_9BACT</name>
<dbReference type="SUPFAM" id="SSF109604">
    <property type="entry name" value="HD-domain/PDEase-like"/>
    <property type="match status" value="1"/>
</dbReference>
<dbReference type="Proteomes" id="UP000177626">
    <property type="component" value="Unassembled WGS sequence"/>
</dbReference>
<organism evidence="2 3">
    <name type="scientific">Candidatus Komeilibacteria bacterium RIFOXYC1_FULL_37_11</name>
    <dbReference type="NCBI Taxonomy" id="1798555"/>
    <lineage>
        <taxon>Bacteria</taxon>
        <taxon>Candidatus Komeiliibacteriota</taxon>
    </lineage>
</organism>
<dbReference type="AlphaFoldDB" id="A0A1G2BXY8"/>
<evidence type="ECO:0000313" key="2">
    <source>
        <dbReference type="EMBL" id="OGY94044.1"/>
    </source>
</evidence>
<dbReference type="PROSITE" id="PS51831">
    <property type="entry name" value="HD"/>
    <property type="match status" value="1"/>
</dbReference>
<dbReference type="EMBL" id="MHKQ01000013">
    <property type="protein sequence ID" value="OGY94044.1"/>
    <property type="molecule type" value="Genomic_DNA"/>
</dbReference>
<dbReference type="Pfam" id="PF01966">
    <property type="entry name" value="HD"/>
    <property type="match status" value="1"/>
</dbReference>
<dbReference type="Gene3D" id="1.10.3210.10">
    <property type="entry name" value="Hypothetical protein af1432"/>
    <property type="match status" value="1"/>
</dbReference>
<accession>A0A1G2BXY8</accession>
<dbReference type="InterPro" id="IPR050135">
    <property type="entry name" value="dGTPase-like"/>
</dbReference>
<feature type="domain" description="HD" evidence="1">
    <location>
        <begin position="44"/>
        <end position="147"/>
    </location>
</feature>
<sequence length="321" mass="37349">MKIQDRIYGQVNIEELILLELMASEPLQRLKGIKQSLSNQTVSRYEHSLGVMILLKILKAPLEEQIVGLLHDVPHTAFSHVIDYVFSTADHSHEFHEKFHEQMIKKSEIPKILAKYNYDVNKILDEDNFSLLERKLPDLCADRIDYSLRDRIAMGEDTSQIATYLKNLIVKADEIVFTDKNVAKDFAQDYLEMDYKHWSSPREIALYQILANALKLALEHQIISQADLFSDDDFVYQKLQHSKDPEILKSLAKISSRLEIMSDKNNYDFYARNKLRFVDPKFLDPSGQLARVSQVFPKFKQILAKHQTWVEAGQYIKIVAY</sequence>
<protein>
    <recommendedName>
        <fullName evidence="1">HD domain-containing protein</fullName>
    </recommendedName>
</protein>
<dbReference type="GO" id="GO:0008832">
    <property type="term" value="F:dGTPase activity"/>
    <property type="evidence" value="ECO:0007669"/>
    <property type="project" value="TreeGrafter"/>
</dbReference>
<proteinExistence type="predicted"/>